<dbReference type="Gene3D" id="1.10.10.10">
    <property type="entry name" value="Winged helix-like DNA-binding domain superfamily/Winged helix DNA-binding domain"/>
    <property type="match status" value="1"/>
</dbReference>
<dbReference type="EMBL" id="JAERRG010000071">
    <property type="protein sequence ID" value="MBL1120889.1"/>
    <property type="molecule type" value="Genomic_DNA"/>
</dbReference>
<proteinExistence type="inferred from homology"/>
<evidence type="ECO:0000256" key="2">
    <source>
        <dbReference type="ARBA" id="ARBA00023015"/>
    </source>
</evidence>
<dbReference type="InterPro" id="IPR005119">
    <property type="entry name" value="LysR_subst-bd"/>
</dbReference>
<dbReference type="InterPro" id="IPR036390">
    <property type="entry name" value="WH_DNA-bd_sf"/>
</dbReference>
<keyword evidence="4" id="KW-0804">Transcription</keyword>
<dbReference type="SUPFAM" id="SSF53850">
    <property type="entry name" value="Periplasmic binding protein-like II"/>
    <property type="match status" value="1"/>
</dbReference>
<dbReference type="SUPFAM" id="SSF46785">
    <property type="entry name" value="Winged helix' DNA-binding domain"/>
    <property type="match status" value="1"/>
</dbReference>
<reference evidence="7 8" key="1">
    <citation type="submission" date="2021-01" db="EMBL/GenBank/DDBJ databases">
        <title>WGS of actinomycetes isolated from Thailand.</title>
        <authorList>
            <person name="Thawai C."/>
        </authorList>
    </citation>
    <scope>NUCLEOTIDE SEQUENCE [LARGE SCALE GENOMIC DNA]</scope>
    <source>
        <strain evidence="7 8">CA3R110</strain>
    </source>
</reference>
<gene>
    <name evidence="7" type="ORF">JK364_52870</name>
</gene>
<protein>
    <submittedName>
        <fullName evidence="7">LysR family transcriptional regulator</fullName>
    </submittedName>
</protein>
<dbReference type="PANTHER" id="PTHR30419">
    <property type="entry name" value="HTH-TYPE TRANSCRIPTIONAL REGULATOR YBHD"/>
    <property type="match status" value="1"/>
</dbReference>
<evidence type="ECO:0000256" key="3">
    <source>
        <dbReference type="ARBA" id="ARBA00023125"/>
    </source>
</evidence>
<accession>A0ABS1Q886</accession>
<evidence type="ECO:0000256" key="1">
    <source>
        <dbReference type="ARBA" id="ARBA00009437"/>
    </source>
</evidence>
<keyword evidence="3" id="KW-0238">DNA-binding</keyword>
<evidence type="ECO:0000256" key="4">
    <source>
        <dbReference type="ARBA" id="ARBA00023163"/>
    </source>
</evidence>
<evidence type="ECO:0000259" key="6">
    <source>
        <dbReference type="PROSITE" id="PS50931"/>
    </source>
</evidence>
<sequence>MSEELNTRLMALYISINDQVVVSRACRGRQPLLSATPVPCGMPRETVKRSELAGQADNGYYAAGPRVQPCLPRPPEYAARGGAMPVPDLTLQQLRTVRTLAASGSFTKAAAAEHISQSVLSRRIKEVERLLRVRLFDRTTRQLDLTAAGHAFLLMTGAVLDDMDMRLSRFMSYVAAQSGTIAVAALPSLAAAVLPGVMRGFMLDHPEVEFEIIDGAADDVVERLEGGTVELGLTAHGDLPDGFCFTPLLREQFYGVAHHSHPWSAQNSISWADFNGETVVAARPGTSIRAITDAAFSKHSISVSHHFNACSAATIRGLLRAGVGVAALPALELQGFGLDDLVAVPVDSPGATRVTGVMYHCSQDLSPVAARFLDFMRATEIDPPRGVSRVHEGHTGEPDTLSHAGVELAE</sequence>
<comment type="caution">
    <text evidence="7">The sequence shown here is derived from an EMBL/GenBank/DDBJ whole genome shotgun (WGS) entry which is preliminary data.</text>
</comment>
<feature type="domain" description="HTH lysR-type" evidence="6">
    <location>
        <begin position="89"/>
        <end position="146"/>
    </location>
</feature>
<evidence type="ECO:0000313" key="8">
    <source>
        <dbReference type="Proteomes" id="UP000621510"/>
    </source>
</evidence>
<dbReference type="Pfam" id="PF03466">
    <property type="entry name" value="LysR_substrate"/>
    <property type="match status" value="1"/>
</dbReference>
<comment type="similarity">
    <text evidence="1">Belongs to the LysR transcriptional regulatory family.</text>
</comment>
<dbReference type="RefSeq" id="WP_201858637.1">
    <property type="nucleotide sequence ID" value="NZ_JAERRG010000071.1"/>
</dbReference>
<dbReference type="PANTHER" id="PTHR30419:SF8">
    <property type="entry name" value="NITROGEN ASSIMILATION TRANSCRIPTIONAL ACTIVATOR-RELATED"/>
    <property type="match status" value="1"/>
</dbReference>
<dbReference type="Pfam" id="PF00126">
    <property type="entry name" value="HTH_1"/>
    <property type="match status" value="1"/>
</dbReference>
<organism evidence="7 8">
    <name type="scientific">Streptomyces endocoffeicus</name>
    <dbReference type="NCBI Taxonomy" id="2898945"/>
    <lineage>
        <taxon>Bacteria</taxon>
        <taxon>Bacillati</taxon>
        <taxon>Actinomycetota</taxon>
        <taxon>Actinomycetes</taxon>
        <taxon>Kitasatosporales</taxon>
        <taxon>Streptomycetaceae</taxon>
        <taxon>Streptomyces</taxon>
    </lineage>
</organism>
<dbReference type="PROSITE" id="PS50931">
    <property type="entry name" value="HTH_LYSR"/>
    <property type="match status" value="1"/>
</dbReference>
<dbReference type="Gene3D" id="3.40.190.10">
    <property type="entry name" value="Periplasmic binding protein-like II"/>
    <property type="match status" value="2"/>
</dbReference>
<keyword evidence="2" id="KW-0805">Transcription regulation</keyword>
<dbReference type="InterPro" id="IPR050950">
    <property type="entry name" value="HTH-type_LysR_regulators"/>
</dbReference>
<dbReference type="Proteomes" id="UP000621510">
    <property type="component" value="Unassembled WGS sequence"/>
</dbReference>
<evidence type="ECO:0000313" key="7">
    <source>
        <dbReference type="EMBL" id="MBL1120889.1"/>
    </source>
</evidence>
<feature type="region of interest" description="Disordered" evidence="5">
    <location>
        <begin position="384"/>
        <end position="410"/>
    </location>
</feature>
<dbReference type="InterPro" id="IPR000847">
    <property type="entry name" value="LysR_HTH_N"/>
</dbReference>
<name>A0ABS1Q886_9ACTN</name>
<dbReference type="InterPro" id="IPR036388">
    <property type="entry name" value="WH-like_DNA-bd_sf"/>
</dbReference>
<keyword evidence="8" id="KW-1185">Reference proteome</keyword>
<evidence type="ECO:0000256" key="5">
    <source>
        <dbReference type="SAM" id="MobiDB-lite"/>
    </source>
</evidence>
<feature type="compositionally biased region" description="Basic and acidic residues" evidence="5">
    <location>
        <begin position="384"/>
        <end position="397"/>
    </location>
</feature>